<dbReference type="Proteomes" id="UP000067738">
    <property type="component" value="Chromosome"/>
</dbReference>
<name>A0A0U3E5W8_9EURY</name>
<reference evidence="1 2" key="1">
    <citation type="submission" date="2015-04" db="EMBL/GenBank/DDBJ databases">
        <title>The complete genome sequence of the rumen methanogen Methanobrevibacter millerae SM9.</title>
        <authorList>
            <person name="Leahy S.C."/>
            <person name="Kelly W.J."/>
            <person name="Pacheco D.M."/>
            <person name="Li D."/>
            <person name="Altermann E."/>
            <person name="Attwood G.T."/>
        </authorList>
    </citation>
    <scope>NUCLEOTIDE SEQUENCE [LARGE SCALE GENOMIC DNA]</scope>
    <source>
        <strain evidence="1 2">SM9</strain>
    </source>
</reference>
<dbReference type="RefSeq" id="WP_058738649.1">
    <property type="nucleotide sequence ID" value="NZ_CP011266.1"/>
</dbReference>
<dbReference type="Gene3D" id="3.30.780.30">
    <property type="match status" value="1"/>
</dbReference>
<organism evidence="1 2">
    <name type="scientific">Methanobrevibacter millerae</name>
    <dbReference type="NCBI Taxonomy" id="230361"/>
    <lineage>
        <taxon>Archaea</taxon>
        <taxon>Methanobacteriati</taxon>
        <taxon>Methanobacteriota</taxon>
        <taxon>Methanomada group</taxon>
        <taxon>Methanobacteria</taxon>
        <taxon>Methanobacteriales</taxon>
        <taxon>Methanobacteriaceae</taxon>
        <taxon>Methanobrevibacter</taxon>
    </lineage>
</organism>
<dbReference type="AlphaFoldDB" id="A0A0U3E5W8"/>
<accession>A0A0U3E5W8</accession>
<protein>
    <submittedName>
        <fullName evidence="1">Uncharacterized protein</fullName>
    </submittedName>
</protein>
<gene>
    <name evidence="1" type="ORF">sm9_0521</name>
</gene>
<sequence length="90" mass="10551">MIVKITNFDETAEIPFIDYEISGLSQNQMDFLNENLDEETSIGEGILKIRLYFKEVFPFQSEVAKIRLDDFIAREEIEMNVFLSSFLDDM</sequence>
<dbReference type="InterPro" id="IPR043962">
    <property type="entry name" value="DUF5750"/>
</dbReference>
<keyword evidence="2" id="KW-1185">Reference proteome</keyword>
<dbReference type="Pfam" id="PF19024">
    <property type="entry name" value="DUF5750"/>
    <property type="match status" value="1"/>
</dbReference>
<dbReference type="OrthoDB" id="75275at2157"/>
<dbReference type="GeneID" id="26735498"/>
<dbReference type="KEGG" id="mmil:sm9_0521"/>
<dbReference type="PATRIC" id="fig|230361.4.peg.544"/>
<dbReference type="EMBL" id="CP011266">
    <property type="protein sequence ID" value="ALT68320.1"/>
    <property type="molecule type" value="Genomic_DNA"/>
</dbReference>
<evidence type="ECO:0000313" key="2">
    <source>
        <dbReference type="Proteomes" id="UP000067738"/>
    </source>
</evidence>
<proteinExistence type="predicted"/>
<evidence type="ECO:0000313" key="1">
    <source>
        <dbReference type="EMBL" id="ALT68320.1"/>
    </source>
</evidence>